<evidence type="ECO:0000256" key="1">
    <source>
        <dbReference type="SAM" id="Phobius"/>
    </source>
</evidence>
<dbReference type="Proteomes" id="UP000178305">
    <property type="component" value="Unassembled WGS sequence"/>
</dbReference>
<sequence>MGFASQLLYTVPGILARLFRIFIAYKKVFTLYLPITLVCIISLWFGIDAWVVHRYPAPAALSITNVTSTSAAVTFVTPTPMRICGVWVGLAPLPVGISCDWSVSRVHRLSLTSLFPATTYRLVVGYGLRWWGSWVDPVGGKLADKSLPRQAIKPFQTLSRQSTNDMPESELFGELVNEERQPQNGVVVVQTEAGTVFSAQTNAAGGFSVSVPAMVNDDIARLGTVNVSIWTEDGYKVFPLPVSVAVGKKQKIVVVPYE</sequence>
<protein>
    <submittedName>
        <fullName evidence="2">Uncharacterized protein</fullName>
    </submittedName>
</protein>
<keyword evidence="1" id="KW-1133">Transmembrane helix</keyword>
<evidence type="ECO:0000313" key="3">
    <source>
        <dbReference type="Proteomes" id="UP000178305"/>
    </source>
</evidence>
<organism evidence="2 3">
    <name type="scientific">Candidatus Gottesmanbacteria bacterium RIFCSPLOWO2_01_FULL_48_11</name>
    <dbReference type="NCBI Taxonomy" id="1798395"/>
    <lineage>
        <taxon>Bacteria</taxon>
        <taxon>Candidatus Gottesmaniibacteriota</taxon>
    </lineage>
</organism>
<name>A0A1F6AUE5_9BACT</name>
<comment type="caution">
    <text evidence="2">The sequence shown here is derived from an EMBL/GenBank/DDBJ whole genome shotgun (WGS) entry which is preliminary data.</text>
</comment>
<dbReference type="EMBL" id="MFJY01000016">
    <property type="protein sequence ID" value="OGG28299.1"/>
    <property type="molecule type" value="Genomic_DNA"/>
</dbReference>
<keyword evidence="1" id="KW-0472">Membrane</keyword>
<proteinExistence type="predicted"/>
<keyword evidence="1" id="KW-0812">Transmembrane</keyword>
<evidence type="ECO:0000313" key="2">
    <source>
        <dbReference type="EMBL" id="OGG28299.1"/>
    </source>
</evidence>
<feature type="transmembrane region" description="Helical" evidence="1">
    <location>
        <begin position="31"/>
        <end position="52"/>
    </location>
</feature>
<dbReference type="AlphaFoldDB" id="A0A1F6AUE5"/>
<accession>A0A1F6AUE5</accession>
<gene>
    <name evidence="2" type="ORF">A3A64_02330</name>
</gene>
<reference evidence="2 3" key="1">
    <citation type="journal article" date="2016" name="Nat. Commun.">
        <title>Thousands of microbial genomes shed light on interconnected biogeochemical processes in an aquifer system.</title>
        <authorList>
            <person name="Anantharaman K."/>
            <person name="Brown C.T."/>
            <person name="Hug L.A."/>
            <person name="Sharon I."/>
            <person name="Castelle C.J."/>
            <person name="Probst A.J."/>
            <person name="Thomas B.C."/>
            <person name="Singh A."/>
            <person name="Wilkins M.J."/>
            <person name="Karaoz U."/>
            <person name="Brodie E.L."/>
            <person name="Williams K.H."/>
            <person name="Hubbard S.S."/>
            <person name="Banfield J.F."/>
        </authorList>
    </citation>
    <scope>NUCLEOTIDE SEQUENCE [LARGE SCALE GENOMIC DNA]</scope>
</reference>